<dbReference type="Gene3D" id="2.60.40.640">
    <property type="match status" value="2"/>
</dbReference>
<feature type="domain" description="Arrestin C-terminal-like" evidence="3">
    <location>
        <begin position="179"/>
        <end position="311"/>
    </location>
</feature>
<dbReference type="PANTHER" id="PTHR11188">
    <property type="entry name" value="ARRESTIN DOMAIN CONTAINING PROTEIN"/>
    <property type="match status" value="1"/>
</dbReference>
<protein>
    <recommendedName>
        <fullName evidence="3">Arrestin C-terminal-like domain-containing protein</fullName>
    </recommendedName>
</protein>
<dbReference type="InterPro" id="IPR011022">
    <property type="entry name" value="Arrestin_C-like"/>
</dbReference>
<organism evidence="4 5">
    <name type="scientific">Leptosia nina</name>
    <dbReference type="NCBI Taxonomy" id="320188"/>
    <lineage>
        <taxon>Eukaryota</taxon>
        <taxon>Metazoa</taxon>
        <taxon>Ecdysozoa</taxon>
        <taxon>Arthropoda</taxon>
        <taxon>Hexapoda</taxon>
        <taxon>Insecta</taxon>
        <taxon>Pterygota</taxon>
        <taxon>Neoptera</taxon>
        <taxon>Endopterygota</taxon>
        <taxon>Lepidoptera</taxon>
        <taxon>Glossata</taxon>
        <taxon>Ditrysia</taxon>
        <taxon>Papilionoidea</taxon>
        <taxon>Pieridae</taxon>
        <taxon>Pierinae</taxon>
        <taxon>Leptosia</taxon>
    </lineage>
</organism>
<dbReference type="Pfam" id="PF02752">
    <property type="entry name" value="Arrestin_C"/>
    <property type="match status" value="1"/>
</dbReference>
<evidence type="ECO:0000256" key="1">
    <source>
        <dbReference type="ARBA" id="ARBA00005298"/>
    </source>
</evidence>
<reference evidence="4 5" key="1">
    <citation type="submission" date="2023-11" db="EMBL/GenBank/DDBJ databases">
        <authorList>
            <person name="Okamura Y."/>
        </authorList>
    </citation>
    <scope>NUCLEOTIDE SEQUENCE [LARGE SCALE GENOMIC DNA]</scope>
</reference>
<accession>A0AAV1J0W1</accession>
<dbReference type="EMBL" id="CAVLEF010000003">
    <property type="protein sequence ID" value="CAK1542000.1"/>
    <property type="molecule type" value="Genomic_DNA"/>
</dbReference>
<dbReference type="Pfam" id="PF00339">
    <property type="entry name" value="Arrestin_N"/>
    <property type="match status" value="1"/>
</dbReference>
<dbReference type="InterPro" id="IPR050357">
    <property type="entry name" value="Arrestin_domain-protein"/>
</dbReference>
<comment type="similarity">
    <text evidence="1">Belongs to the arrestin family.</text>
</comment>
<evidence type="ECO:0000259" key="3">
    <source>
        <dbReference type="SMART" id="SM01017"/>
    </source>
</evidence>
<dbReference type="InterPro" id="IPR014752">
    <property type="entry name" value="Arrestin-like_C"/>
</dbReference>
<dbReference type="AlphaFoldDB" id="A0AAV1J0W1"/>
<gene>
    <name evidence="4" type="ORF">LNINA_LOCUS1938</name>
</gene>
<evidence type="ECO:0000313" key="4">
    <source>
        <dbReference type="EMBL" id="CAK1542000.1"/>
    </source>
</evidence>
<dbReference type="InterPro" id="IPR011021">
    <property type="entry name" value="Arrestin-like_N"/>
</dbReference>
<name>A0AAV1J0W1_9NEOP</name>
<proteinExistence type="inferred from homology"/>
<dbReference type="GO" id="GO:0005737">
    <property type="term" value="C:cytoplasm"/>
    <property type="evidence" value="ECO:0007669"/>
    <property type="project" value="TreeGrafter"/>
</dbReference>
<dbReference type="InterPro" id="IPR014756">
    <property type="entry name" value="Ig_E-set"/>
</dbReference>
<dbReference type="PANTHER" id="PTHR11188:SF176">
    <property type="entry name" value="ARRESTIN DOMAIN-CONTAINING PROTEIN 1"/>
    <property type="match status" value="1"/>
</dbReference>
<dbReference type="Proteomes" id="UP001497472">
    <property type="component" value="Unassembled WGS sequence"/>
</dbReference>
<dbReference type="SMART" id="SM01017">
    <property type="entry name" value="Arrestin_C"/>
    <property type="match status" value="1"/>
</dbReference>
<sequence>MEYKGFKSGIIRLNEARSIYYSGQTLSGIINFELAEPLTFAAIKVVYISQAIVKWSERQVEKYSGAERVREIDYFGRDIYFSTEQLLCGGSGPTTLPLGSHSINFSYQIPFNTPSSFKGSKGAVSYRVIAILEHLDLRKDELSTDFEVIAPLDLNNLQEAKKPTVLEFEEVSTCNCFCQDKMIRVKIVLPLSGYCPGQMMQIKIDSKNDSSVEVRKIIFQFTRRERYHSQQPISTYVPPEAILETLVQGPILANTKRSFTCQMRVPDIIAYNLENCQIIDLAYFLKVKIKMSGCADDLQDESELCIGLVPLRETVNESYIHPLSYLLPQSSLPDPNNIADVPKFTMQNTHIPLASSTQSIDRNSQSYQIGFNVPDINIVPPYPVMANTMPLPTNFPMPSAPPLQ</sequence>
<keyword evidence="2" id="KW-0716">Sensory transduction</keyword>
<comment type="caution">
    <text evidence="4">The sequence shown here is derived from an EMBL/GenBank/DDBJ whole genome shotgun (WGS) entry which is preliminary data.</text>
</comment>
<evidence type="ECO:0000313" key="5">
    <source>
        <dbReference type="Proteomes" id="UP001497472"/>
    </source>
</evidence>
<evidence type="ECO:0000256" key="2">
    <source>
        <dbReference type="ARBA" id="ARBA00022606"/>
    </source>
</evidence>
<dbReference type="SUPFAM" id="SSF81296">
    <property type="entry name" value="E set domains"/>
    <property type="match status" value="2"/>
</dbReference>
<dbReference type="GO" id="GO:0015031">
    <property type="term" value="P:protein transport"/>
    <property type="evidence" value="ECO:0007669"/>
    <property type="project" value="TreeGrafter"/>
</dbReference>
<keyword evidence="5" id="KW-1185">Reference proteome</keyword>